<keyword evidence="7" id="KW-0539">Nucleus</keyword>
<keyword evidence="4" id="KW-0805">Transcription regulation</keyword>
<feature type="transmembrane region" description="Helical" evidence="9">
    <location>
        <begin position="222"/>
        <end position="242"/>
    </location>
</feature>
<keyword evidence="9" id="KW-0472">Membrane</keyword>
<feature type="region of interest" description="Disordered" evidence="8">
    <location>
        <begin position="655"/>
        <end position="678"/>
    </location>
</feature>
<dbReference type="PROSITE" id="PS00463">
    <property type="entry name" value="ZN2_CY6_FUNGAL_1"/>
    <property type="match status" value="1"/>
</dbReference>
<dbReference type="PANTHER" id="PTHR47660:SF7">
    <property type="entry name" value="TRANSCRIPTION FACTOR WITH C2H2 AND ZN(2)-CYS(6) DNA BINDING DOMAIN (EUROFUNG)"/>
    <property type="match status" value="1"/>
</dbReference>
<proteinExistence type="predicted"/>
<feature type="transmembrane region" description="Helical" evidence="9">
    <location>
        <begin position="104"/>
        <end position="122"/>
    </location>
</feature>
<evidence type="ECO:0000256" key="1">
    <source>
        <dbReference type="ARBA" id="ARBA00004141"/>
    </source>
</evidence>
<dbReference type="EMBL" id="MIKG01000017">
    <property type="protein sequence ID" value="RAO71947.1"/>
    <property type="molecule type" value="Genomic_DNA"/>
</dbReference>
<dbReference type="InterPro" id="IPR036259">
    <property type="entry name" value="MFS_trans_sf"/>
</dbReference>
<comment type="subcellular location">
    <subcellularLocation>
        <location evidence="1">Membrane</location>
        <topology evidence="1">Multi-pass membrane protein</topology>
    </subcellularLocation>
</comment>
<feature type="transmembrane region" description="Helical" evidence="9">
    <location>
        <begin position="506"/>
        <end position="526"/>
    </location>
</feature>
<dbReference type="SUPFAM" id="SSF103473">
    <property type="entry name" value="MFS general substrate transporter"/>
    <property type="match status" value="1"/>
</dbReference>
<feature type="domain" description="Major facilitator superfamily (MFS) profile" evidence="11">
    <location>
        <begin position="66"/>
        <end position="531"/>
    </location>
</feature>
<keyword evidence="6" id="KW-0804">Transcription</keyword>
<dbReference type="GO" id="GO:0008270">
    <property type="term" value="F:zinc ion binding"/>
    <property type="evidence" value="ECO:0007669"/>
    <property type="project" value="InterPro"/>
</dbReference>
<dbReference type="Gene3D" id="1.20.1250.20">
    <property type="entry name" value="MFS general substrate transporter like domains"/>
    <property type="match status" value="1"/>
</dbReference>
<keyword evidence="9" id="KW-1133">Transmembrane helix</keyword>
<evidence type="ECO:0008006" key="14">
    <source>
        <dbReference type="Google" id="ProtNLM"/>
    </source>
</evidence>
<feature type="transmembrane region" description="Helical" evidence="9">
    <location>
        <begin position="365"/>
        <end position="385"/>
    </location>
</feature>
<dbReference type="PANTHER" id="PTHR47660">
    <property type="entry name" value="TRANSCRIPTION FACTOR WITH C2H2 AND ZN(2)-CYS(6) DNA BINDING DOMAIN (EUROFUNG)-RELATED-RELATED"/>
    <property type="match status" value="1"/>
</dbReference>
<dbReference type="InterPro" id="IPR011701">
    <property type="entry name" value="MFS"/>
</dbReference>
<reference evidence="12 13" key="1">
    <citation type="journal article" date="2017" name="Biotechnol. Biofuels">
        <title>Differential beta-glucosidase expression as a function of carbon source availability in Talaromyces amestolkiae: a genomic and proteomic approach.</title>
        <authorList>
            <person name="de Eugenio L.I."/>
            <person name="Mendez-Liter J.A."/>
            <person name="Nieto-Dominguez M."/>
            <person name="Alonso L."/>
            <person name="Gil-Munoz J."/>
            <person name="Barriuso J."/>
            <person name="Prieto A."/>
            <person name="Martinez M.J."/>
        </authorList>
    </citation>
    <scope>NUCLEOTIDE SEQUENCE [LARGE SCALE GENOMIC DNA]</scope>
    <source>
        <strain evidence="12 13">CIB</strain>
    </source>
</reference>
<dbReference type="Pfam" id="PF04082">
    <property type="entry name" value="Fungal_trans"/>
    <property type="match status" value="1"/>
</dbReference>
<feature type="transmembrane region" description="Helical" evidence="9">
    <location>
        <begin position="64"/>
        <end position="92"/>
    </location>
</feature>
<dbReference type="RefSeq" id="XP_040736462.1">
    <property type="nucleotide sequence ID" value="XM_040880711.1"/>
</dbReference>
<evidence type="ECO:0000256" key="2">
    <source>
        <dbReference type="ARBA" id="ARBA00022723"/>
    </source>
</evidence>
<dbReference type="GO" id="GO:0006351">
    <property type="term" value="P:DNA-templated transcription"/>
    <property type="evidence" value="ECO:0007669"/>
    <property type="project" value="InterPro"/>
</dbReference>
<dbReference type="GO" id="GO:0000981">
    <property type="term" value="F:DNA-binding transcription factor activity, RNA polymerase II-specific"/>
    <property type="evidence" value="ECO:0007669"/>
    <property type="project" value="InterPro"/>
</dbReference>
<sequence>MTTFRQAFSLPKSAVLEAMPPGTVKLYSNEYRESESAMSSQLQLSPMPSKNPADPLNWSQWRKFMALFCVSLFCLLANVTSASLSSALTFLATDFNPPVAQANLGHLIAVNVLMFGAANIWWVPLSNVFGRRPIILLSLLILTACSVWAAEARTFNSLLAARVFQGIGGATSDTLCPGVIGEIFFRHERGRAMAVYTVFLTMGPIVGGIIGSYIASAYGWRWTQWLNVILSGVTLLSCAVFLPETLFDRDASIALDLAAEEVTQREKEKATVTEKQNIQEHEEVSRFAASSHPYHPYTFARSLKVGLYTGSFVQNFLAPWKTLRLPAVWLVMLHYGGLVGGIVTISTVGPQFVAAPPYNWGANSGLINIGGLIGSITGALATFLLSDRLLKRRALRHSHGFSEPEARLPAMFPGLFLATMGLLTFGMCEQYVTSGAGWVGLEVGYGMLVFGVIQVPSIGFNYIIESYPLAAHDCFVMITCLRAVIGFAWTFFVGTWVEARGAAEPFGIFCMLMGIFGLLTLPIYYFGKRIRIATEEWFPTRQEPAIAIVTAYFNVERVFSHTRDLTILLDTFVLIHRRSHTAVNDLLSRHATLHDSHQTSNSSKRRRTAGVFRASKACDACAENHLRCDDDKPCRRCQRRGIQCSLDPAPIEEAVDTSSQTSALVDTDRSPSFQRPELSPMIGFESTLALNDEVECIESSSALQAQTSSSNAATLGIEISSETGVTLPDPYLTLLQPNPESILPDFYDTKPGGLIDFALETNLDLSIADLSFLESYNTDIPFVNEATYTPQSPVPSARDAEGENSQSDENAREERYVERLRWRFVPVSQDHGYSEHGNLLLEGQTGPEDTPQSLRSLRDGSTSMESVDLSLRDKILSIVLGQMPQPLSRAISSFPSPELLDRLILYFLTIPISSAGAWFHQPTFNVKQARPELLLAMAAAGAVLTPDSALRKLGFAMQEVVRHHLPTLYEADNTLIRDLELQQAYLLYLEISLWSGNSRKIEIAESFRQPLITMLRRRGMFYTAGYPPITLDADDTCLAIERKWLAWVRQESTKRLVYHLWEYDTQTSMVLMTNPLISYAEVSIPLPAPSYLWLANDAEEWKRLYLSWQAQCQSLPRAMTISDCILNMDLLEVQRPVTDMAISCAAVLHALWGMISEYRQMNMLITRDSRNNGSNSNGNGAGNQPGQWHGGLVMASRYQQLSEMLNYFGIGHWDDGALHWHCIQMHLHMSLEDIQLLAASLQNPAHSNNILSSIQAWSRSKDGRWAVWHAGQIFRELKGLSPQHLRDFKAIALYHSTLTLWAYSVGRGRIGAETEPVVWLDGTDTSNLQRFVTLERNQPMLQGLSPEAGDINLLDPKATLTLAIQLMRQNHGGQDACGPPLVMNLVHLLEKLREIDS</sequence>
<dbReference type="Proteomes" id="UP000249363">
    <property type="component" value="Unassembled WGS sequence"/>
</dbReference>
<evidence type="ECO:0000256" key="8">
    <source>
        <dbReference type="SAM" id="MobiDB-lite"/>
    </source>
</evidence>
<dbReference type="InterPro" id="IPR036864">
    <property type="entry name" value="Zn2-C6_fun-type_DNA-bd_sf"/>
</dbReference>
<dbReference type="CDD" id="cd00067">
    <property type="entry name" value="GAL4"/>
    <property type="match status" value="1"/>
</dbReference>
<feature type="domain" description="Zn(2)-C6 fungal-type" evidence="10">
    <location>
        <begin position="617"/>
        <end position="646"/>
    </location>
</feature>
<organism evidence="12 13">
    <name type="scientific">Talaromyces amestolkiae</name>
    <dbReference type="NCBI Taxonomy" id="1196081"/>
    <lineage>
        <taxon>Eukaryota</taxon>
        <taxon>Fungi</taxon>
        <taxon>Dikarya</taxon>
        <taxon>Ascomycota</taxon>
        <taxon>Pezizomycotina</taxon>
        <taxon>Eurotiomycetes</taxon>
        <taxon>Eurotiomycetidae</taxon>
        <taxon>Eurotiales</taxon>
        <taxon>Trichocomaceae</taxon>
        <taxon>Talaromyces</taxon>
        <taxon>Talaromyces sect. Talaromyces</taxon>
    </lineage>
</organism>
<dbReference type="GO" id="GO:0022857">
    <property type="term" value="F:transmembrane transporter activity"/>
    <property type="evidence" value="ECO:0007669"/>
    <property type="project" value="InterPro"/>
</dbReference>
<dbReference type="InterPro" id="IPR020846">
    <property type="entry name" value="MFS_dom"/>
</dbReference>
<dbReference type="SMART" id="SM00066">
    <property type="entry name" value="GAL4"/>
    <property type="match status" value="1"/>
</dbReference>
<gene>
    <name evidence="12" type="ORF">BHQ10_007959</name>
</gene>
<dbReference type="STRING" id="1196081.A0A364L808"/>
<dbReference type="GO" id="GO:0016020">
    <property type="term" value="C:membrane"/>
    <property type="evidence" value="ECO:0007669"/>
    <property type="project" value="UniProtKB-SubCell"/>
</dbReference>
<evidence type="ECO:0000313" key="12">
    <source>
        <dbReference type="EMBL" id="RAO71947.1"/>
    </source>
</evidence>
<dbReference type="PROSITE" id="PS50048">
    <property type="entry name" value="ZN2_CY6_FUNGAL_2"/>
    <property type="match status" value="1"/>
</dbReference>
<dbReference type="InterPro" id="IPR007219">
    <property type="entry name" value="XnlR_reg_dom"/>
</dbReference>
<keyword evidence="3" id="KW-0862">Zinc</keyword>
<keyword evidence="9" id="KW-0812">Transmembrane</keyword>
<keyword evidence="13" id="KW-1185">Reference proteome</keyword>
<keyword evidence="2" id="KW-0479">Metal-binding</keyword>
<evidence type="ECO:0000259" key="10">
    <source>
        <dbReference type="PROSITE" id="PS50048"/>
    </source>
</evidence>
<evidence type="ECO:0000259" key="11">
    <source>
        <dbReference type="PROSITE" id="PS50850"/>
    </source>
</evidence>
<accession>A0A364L808</accession>
<evidence type="ECO:0000256" key="3">
    <source>
        <dbReference type="ARBA" id="ARBA00022833"/>
    </source>
</evidence>
<dbReference type="PROSITE" id="PS50850">
    <property type="entry name" value="MFS"/>
    <property type="match status" value="1"/>
</dbReference>
<dbReference type="SUPFAM" id="SSF57701">
    <property type="entry name" value="Zn2/Cys6 DNA-binding domain"/>
    <property type="match status" value="1"/>
</dbReference>
<evidence type="ECO:0000256" key="6">
    <source>
        <dbReference type="ARBA" id="ARBA00023163"/>
    </source>
</evidence>
<evidence type="ECO:0000256" key="5">
    <source>
        <dbReference type="ARBA" id="ARBA00023125"/>
    </source>
</evidence>
<feature type="transmembrane region" description="Helical" evidence="9">
    <location>
        <begin position="327"/>
        <end position="345"/>
    </location>
</feature>
<feature type="transmembrane region" description="Helical" evidence="9">
    <location>
        <begin position="475"/>
        <end position="494"/>
    </location>
</feature>
<dbReference type="Gene3D" id="4.10.240.10">
    <property type="entry name" value="Zn(2)-C6 fungal-type DNA-binding domain"/>
    <property type="match status" value="1"/>
</dbReference>
<feature type="transmembrane region" description="Helical" evidence="9">
    <location>
        <begin position="445"/>
        <end position="463"/>
    </location>
</feature>
<evidence type="ECO:0000256" key="4">
    <source>
        <dbReference type="ARBA" id="ARBA00023015"/>
    </source>
</evidence>
<evidence type="ECO:0000313" key="13">
    <source>
        <dbReference type="Proteomes" id="UP000249363"/>
    </source>
</evidence>
<feature type="transmembrane region" description="Helical" evidence="9">
    <location>
        <begin position="193"/>
        <end position="216"/>
    </location>
</feature>
<dbReference type="Pfam" id="PF00172">
    <property type="entry name" value="Zn_clus"/>
    <property type="match status" value="1"/>
</dbReference>
<evidence type="ECO:0000256" key="7">
    <source>
        <dbReference type="ARBA" id="ARBA00023242"/>
    </source>
</evidence>
<dbReference type="GeneID" id="63797174"/>
<comment type="caution">
    <text evidence="12">The sequence shown here is derived from an EMBL/GenBank/DDBJ whole genome shotgun (WGS) entry which is preliminary data.</text>
</comment>
<dbReference type="InterPro" id="IPR001138">
    <property type="entry name" value="Zn2Cys6_DnaBD"/>
</dbReference>
<dbReference type="GO" id="GO:0003677">
    <property type="term" value="F:DNA binding"/>
    <property type="evidence" value="ECO:0007669"/>
    <property type="project" value="UniProtKB-KW"/>
</dbReference>
<protein>
    <recommendedName>
        <fullName evidence="14">Major facilitator superfamily (MFS) profile domain-containing protein</fullName>
    </recommendedName>
</protein>
<name>A0A364L808_TALAM</name>
<evidence type="ECO:0000256" key="9">
    <source>
        <dbReference type="SAM" id="Phobius"/>
    </source>
</evidence>
<feature type="region of interest" description="Disordered" evidence="8">
    <location>
        <begin position="787"/>
        <end position="812"/>
    </location>
</feature>
<dbReference type="Pfam" id="PF07690">
    <property type="entry name" value="MFS_1"/>
    <property type="match status" value="1"/>
</dbReference>
<feature type="transmembrane region" description="Helical" evidence="9">
    <location>
        <begin position="134"/>
        <end position="152"/>
    </location>
</feature>
<dbReference type="OrthoDB" id="40579at2759"/>
<keyword evidence="5" id="KW-0238">DNA-binding</keyword>